<organism evidence="1 2">
    <name type="scientific">Euroglyphus maynei</name>
    <name type="common">Mayne's house dust mite</name>
    <dbReference type="NCBI Taxonomy" id="6958"/>
    <lineage>
        <taxon>Eukaryota</taxon>
        <taxon>Metazoa</taxon>
        <taxon>Ecdysozoa</taxon>
        <taxon>Arthropoda</taxon>
        <taxon>Chelicerata</taxon>
        <taxon>Arachnida</taxon>
        <taxon>Acari</taxon>
        <taxon>Acariformes</taxon>
        <taxon>Sarcoptiformes</taxon>
        <taxon>Astigmata</taxon>
        <taxon>Psoroptidia</taxon>
        <taxon>Analgoidea</taxon>
        <taxon>Pyroglyphidae</taxon>
        <taxon>Pyroglyphinae</taxon>
        <taxon>Euroglyphus</taxon>
    </lineage>
</organism>
<accession>A0A1Y3BHS6</accession>
<reference evidence="1 2" key="1">
    <citation type="submission" date="2017-03" db="EMBL/GenBank/DDBJ databases">
        <title>Genome Survey of Euroglyphus maynei.</title>
        <authorList>
            <person name="Arlian L.G."/>
            <person name="Morgan M.S."/>
            <person name="Rider S.D."/>
        </authorList>
    </citation>
    <scope>NUCLEOTIDE SEQUENCE [LARGE SCALE GENOMIC DNA]</scope>
    <source>
        <strain evidence="1">Arlian Lab</strain>
        <tissue evidence="1">Whole body</tissue>
    </source>
</reference>
<keyword evidence="2" id="KW-1185">Reference proteome</keyword>
<evidence type="ECO:0000313" key="1">
    <source>
        <dbReference type="EMBL" id="OTF79146.1"/>
    </source>
</evidence>
<dbReference type="AlphaFoldDB" id="A0A1Y3BHS6"/>
<comment type="caution">
    <text evidence="1">The sequence shown here is derived from an EMBL/GenBank/DDBJ whole genome shotgun (WGS) entry which is preliminary data.</text>
</comment>
<name>A0A1Y3BHS6_EURMA</name>
<dbReference type="EMBL" id="MUJZ01024663">
    <property type="protein sequence ID" value="OTF79146.1"/>
    <property type="molecule type" value="Genomic_DNA"/>
</dbReference>
<protein>
    <submittedName>
        <fullName evidence="1">Uncharacterized protein</fullName>
    </submittedName>
</protein>
<dbReference type="Proteomes" id="UP000194236">
    <property type="component" value="Unassembled WGS sequence"/>
</dbReference>
<evidence type="ECO:0000313" key="2">
    <source>
        <dbReference type="Proteomes" id="UP000194236"/>
    </source>
</evidence>
<gene>
    <name evidence="1" type="ORF">BLA29_006468</name>
</gene>
<sequence>MQYHLMFIDYFIIENSKKKLLFVKFYISDQTELCSSFRKFKSGNVYIQINYWFFGKMHKEFEEKNIEKIAELEKNKNFHQILFEIQKINNNQNNVINRLELMEHKFEKKIQDMTKLMADSLERIEKFTNNRHHQISNESDMSKNSLVESHHADKTIHNDQTENLFKNSWLNQSQRNELLPFIQKHDSEFQQNQTK</sequence>
<dbReference type="OrthoDB" id="10617116at2759"/>
<proteinExistence type="predicted"/>